<organism evidence="1 2">
    <name type="scientific">Elsinoe australis</name>
    <dbReference type="NCBI Taxonomy" id="40998"/>
    <lineage>
        <taxon>Eukaryota</taxon>
        <taxon>Fungi</taxon>
        <taxon>Dikarya</taxon>
        <taxon>Ascomycota</taxon>
        <taxon>Pezizomycotina</taxon>
        <taxon>Dothideomycetes</taxon>
        <taxon>Dothideomycetidae</taxon>
        <taxon>Myriangiales</taxon>
        <taxon>Elsinoaceae</taxon>
        <taxon>Elsinoe</taxon>
    </lineage>
</organism>
<proteinExistence type="predicted"/>
<name>A0A2P7YF73_9PEZI</name>
<dbReference type="AlphaFoldDB" id="A0A2P7YF73"/>
<sequence>MATAAVLPSASHREFNEAPKIDLASTVHAIPPVVVHDTPVLDILDASKTYGDFRDDLVRDGFAVVKGAVAQQKALAYAEDIKGWLEGFGLGYKRDDPSTNREECLPVIHQKGLLQAYGATHETFTWAVRSEPGVIDAFETLYQDSDLIVSFDAINVSLANRKDLPANTAWPHQDQDPERGGLRCVQGFVNLLPNESEDGGLMALKGGHKFSEEYHDIFRNEERDFRWTNEIYLFKETGLKWLAEKGCEWVKVNAEPGDLVLWDSRTPHYNASPTRSTDRLVIYVCMMPVSTATQEDLIRKRELFEQQDGHSHWPMALQPFIEAFVEPMRNGKPDPLNTWKPRQPPQLSERAYKLTGIPYIKATS</sequence>
<reference evidence="1 2" key="1">
    <citation type="submission" date="2017-05" db="EMBL/GenBank/DDBJ databases">
        <title>Draft genome sequence of Elsinoe australis.</title>
        <authorList>
            <person name="Cheng Q."/>
        </authorList>
    </citation>
    <scope>NUCLEOTIDE SEQUENCE [LARGE SCALE GENOMIC DNA]</scope>
    <source>
        <strain evidence="1 2">NL1</strain>
    </source>
</reference>
<dbReference type="SUPFAM" id="SSF51197">
    <property type="entry name" value="Clavaminate synthase-like"/>
    <property type="match status" value="1"/>
</dbReference>
<accession>A0A2P7YF73</accession>
<dbReference type="EMBL" id="NHZQ01000447">
    <property type="protein sequence ID" value="PSK34594.1"/>
    <property type="molecule type" value="Genomic_DNA"/>
</dbReference>
<dbReference type="InterPro" id="IPR008775">
    <property type="entry name" value="Phytyl_CoA_dOase-like"/>
</dbReference>
<evidence type="ECO:0000313" key="2">
    <source>
        <dbReference type="Proteomes" id="UP000243723"/>
    </source>
</evidence>
<dbReference type="Gene3D" id="2.60.120.620">
    <property type="entry name" value="q2cbj1_9rhob like domain"/>
    <property type="match status" value="1"/>
</dbReference>
<evidence type="ECO:0000313" key="1">
    <source>
        <dbReference type="EMBL" id="PSK34594.1"/>
    </source>
</evidence>
<keyword evidence="2" id="KW-1185">Reference proteome</keyword>
<dbReference type="PANTHER" id="PTHR31630">
    <property type="entry name" value="PHYTANOYL-COA DIOXYGENASE-RELATED-RELATED"/>
    <property type="match status" value="1"/>
</dbReference>
<dbReference type="Pfam" id="PF05721">
    <property type="entry name" value="PhyH"/>
    <property type="match status" value="1"/>
</dbReference>
<dbReference type="PANTHER" id="PTHR31630:SF7">
    <property type="entry name" value="PHYTANOYL-COA DIOXYGENASE"/>
    <property type="match status" value="1"/>
</dbReference>
<gene>
    <name evidence="1" type="ORF">B9Z65_8920</name>
</gene>
<dbReference type="Proteomes" id="UP000243723">
    <property type="component" value="Unassembled WGS sequence"/>
</dbReference>
<protein>
    <submittedName>
        <fullName evidence="1">Uncharacterized protein</fullName>
    </submittedName>
</protein>
<comment type="caution">
    <text evidence="1">The sequence shown here is derived from an EMBL/GenBank/DDBJ whole genome shotgun (WGS) entry which is preliminary data.</text>
</comment>
<dbReference type="OrthoDB" id="445007at2759"/>